<dbReference type="SUPFAM" id="SSF47384">
    <property type="entry name" value="Homodimeric domain of signal transducing histidine kinase"/>
    <property type="match status" value="1"/>
</dbReference>
<feature type="transmembrane region" description="Helical" evidence="3">
    <location>
        <begin position="60"/>
        <end position="76"/>
    </location>
</feature>
<dbReference type="SUPFAM" id="SSF55785">
    <property type="entry name" value="PYP-like sensor domain (PAS domain)"/>
    <property type="match status" value="1"/>
</dbReference>
<dbReference type="EMBL" id="CP095855">
    <property type="protein sequence ID" value="UPK67831.1"/>
    <property type="molecule type" value="Genomic_DNA"/>
</dbReference>
<dbReference type="PROSITE" id="PS50113">
    <property type="entry name" value="PAC"/>
    <property type="match status" value="1"/>
</dbReference>
<dbReference type="InterPro" id="IPR013656">
    <property type="entry name" value="PAS_4"/>
</dbReference>
<feature type="transmembrane region" description="Helical" evidence="3">
    <location>
        <begin position="32"/>
        <end position="54"/>
    </location>
</feature>
<dbReference type="Gene3D" id="1.10.287.130">
    <property type="match status" value="1"/>
</dbReference>
<dbReference type="Proteomes" id="UP000830198">
    <property type="component" value="Chromosome"/>
</dbReference>
<accession>A0ABY4HZG4</accession>
<protein>
    <recommendedName>
        <fullName evidence="2">histidine kinase</fullName>
        <ecNumber evidence="2">2.7.13.3</ecNumber>
    </recommendedName>
</protein>
<dbReference type="InterPro" id="IPR035965">
    <property type="entry name" value="PAS-like_dom_sf"/>
</dbReference>
<keyword evidence="3" id="KW-0812">Transmembrane</keyword>
<evidence type="ECO:0000259" key="5">
    <source>
        <dbReference type="PROSITE" id="PS50113"/>
    </source>
</evidence>
<dbReference type="Gene3D" id="3.30.450.20">
    <property type="entry name" value="PAS domain"/>
    <property type="match status" value="1"/>
</dbReference>
<dbReference type="CDD" id="cd00130">
    <property type="entry name" value="PAS"/>
    <property type="match status" value="1"/>
</dbReference>
<keyword evidence="7" id="KW-1185">Reference proteome</keyword>
<feature type="domain" description="PAS" evidence="4">
    <location>
        <begin position="210"/>
        <end position="282"/>
    </location>
</feature>
<organism evidence="6 7">
    <name type="scientific">Chitinophaga filiformis</name>
    <name type="common">Myxococcus filiformis</name>
    <name type="synonym">Flexibacter filiformis</name>
    <dbReference type="NCBI Taxonomy" id="104663"/>
    <lineage>
        <taxon>Bacteria</taxon>
        <taxon>Pseudomonadati</taxon>
        <taxon>Bacteroidota</taxon>
        <taxon>Chitinophagia</taxon>
        <taxon>Chitinophagales</taxon>
        <taxon>Chitinophagaceae</taxon>
        <taxon>Chitinophaga</taxon>
    </lineage>
</organism>
<evidence type="ECO:0000313" key="7">
    <source>
        <dbReference type="Proteomes" id="UP000830198"/>
    </source>
</evidence>
<gene>
    <name evidence="6" type="ORF">MYF79_23045</name>
</gene>
<dbReference type="SMART" id="SM00091">
    <property type="entry name" value="PAS"/>
    <property type="match status" value="1"/>
</dbReference>
<evidence type="ECO:0000259" key="4">
    <source>
        <dbReference type="PROSITE" id="PS50112"/>
    </source>
</evidence>
<feature type="domain" description="PAC" evidence="5">
    <location>
        <begin position="284"/>
        <end position="335"/>
    </location>
</feature>
<sequence length="405" mass="46814">MPIWKKSSILKAPSLGILLMGKEDEFSFEHRLFNLTGAITLMILSAFLVIDVLIAAHKSTLLLLVLMGIQVVYYILSRKMRKYRTIIVSYVIVVYAGLSGNYFFNAGIDGPTLLLFFTTLQLALNISHREKYLLWLILSLIIPGTLLAIELYFPGLISGYYKTPTEKIIDRFGCYVLSTIYIFFATSSFKRHIARQQEREKKGAADIVEYSIRLRAFFESLTDNFVLLDRNMKVLYFNKAAVDLTTTFYGKKIEEDLNIDQFVHESNKASFYYCFNTALNGTAISREFQRVYTTKETWWLSTFNPARNEQGEIIGVTLIMKDITDAYLYKLKIERKNELLEKIAFIQAHELRGPLTSIQSLLELIKEEYCDMDLIYTRKLEEGLNRLDDKIKEIVTLSSGHREEL</sequence>
<name>A0ABY4HZG4_CHIFI</name>
<dbReference type="EC" id="2.7.13.3" evidence="2"/>
<dbReference type="NCBIfam" id="TIGR00229">
    <property type="entry name" value="sensory_box"/>
    <property type="match status" value="1"/>
</dbReference>
<comment type="catalytic activity">
    <reaction evidence="1">
        <text>ATP + protein L-histidine = ADP + protein N-phospho-L-histidine.</text>
        <dbReference type="EC" id="2.7.13.3"/>
    </reaction>
</comment>
<dbReference type="InterPro" id="IPR036097">
    <property type="entry name" value="HisK_dim/P_sf"/>
</dbReference>
<feature type="transmembrane region" description="Helical" evidence="3">
    <location>
        <begin position="133"/>
        <end position="153"/>
    </location>
</feature>
<feature type="transmembrane region" description="Helical" evidence="3">
    <location>
        <begin position="83"/>
        <end position="104"/>
    </location>
</feature>
<dbReference type="RefSeq" id="WP_247810176.1">
    <property type="nucleotide sequence ID" value="NZ_CP095855.1"/>
</dbReference>
<evidence type="ECO:0000313" key="6">
    <source>
        <dbReference type="EMBL" id="UPK67831.1"/>
    </source>
</evidence>
<keyword evidence="3" id="KW-1133">Transmembrane helix</keyword>
<evidence type="ECO:0000256" key="1">
    <source>
        <dbReference type="ARBA" id="ARBA00000085"/>
    </source>
</evidence>
<keyword evidence="3" id="KW-0472">Membrane</keyword>
<evidence type="ECO:0000256" key="2">
    <source>
        <dbReference type="ARBA" id="ARBA00012438"/>
    </source>
</evidence>
<dbReference type="InterPro" id="IPR003661">
    <property type="entry name" value="HisK_dim/P_dom"/>
</dbReference>
<dbReference type="CDD" id="cd00082">
    <property type="entry name" value="HisKA"/>
    <property type="match status" value="1"/>
</dbReference>
<dbReference type="PROSITE" id="PS50112">
    <property type="entry name" value="PAS"/>
    <property type="match status" value="1"/>
</dbReference>
<evidence type="ECO:0000256" key="3">
    <source>
        <dbReference type="SAM" id="Phobius"/>
    </source>
</evidence>
<dbReference type="InterPro" id="IPR000700">
    <property type="entry name" value="PAS-assoc_C"/>
</dbReference>
<dbReference type="Pfam" id="PF08448">
    <property type="entry name" value="PAS_4"/>
    <property type="match status" value="1"/>
</dbReference>
<feature type="transmembrane region" description="Helical" evidence="3">
    <location>
        <begin position="168"/>
        <end position="189"/>
    </location>
</feature>
<proteinExistence type="predicted"/>
<dbReference type="InterPro" id="IPR000014">
    <property type="entry name" value="PAS"/>
</dbReference>
<reference evidence="6 7" key="1">
    <citation type="submission" date="2022-04" db="EMBL/GenBank/DDBJ databases">
        <title>The arsenic-methylating capacity of Chitinophaga filiformis YT5 during chitin decomposition.</title>
        <authorList>
            <person name="Chen G."/>
            <person name="Liang Y."/>
        </authorList>
    </citation>
    <scope>NUCLEOTIDE SEQUENCE [LARGE SCALE GENOMIC DNA]</scope>
    <source>
        <strain evidence="6 7">YT5</strain>
    </source>
</reference>
<dbReference type="SMART" id="SM00388">
    <property type="entry name" value="HisKA"/>
    <property type="match status" value="1"/>
</dbReference>